<dbReference type="PANTHER" id="PTHR47563">
    <property type="entry name" value="PROTEIN FMP25, MITOCHONDRIAL"/>
    <property type="match status" value="1"/>
</dbReference>
<protein>
    <recommendedName>
        <fullName evidence="5">RCC1/BLIP-II</fullName>
    </recommendedName>
</protein>
<proteinExistence type="predicted"/>
<dbReference type="GO" id="GO:0005743">
    <property type="term" value="C:mitochondrial inner membrane"/>
    <property type="evidence" value="ECO:0007669"/>
    <property type="project" value="TreeGrafter"/>
</dbReference>
<dbReference type="InterPro" id="IPR000408">
    <property type="entry name" value="Reg_chr_condens"/>
</dbReference>
<dbReference type="Proteomes" id="UP000707451">
    <property type="component" value="Unassembled WGS sequence"/>
</dbReference>
<feature type="repeat" description="RCC1" evidence="1">
    <location>
        <begin position="352"/>
        <end position="411"/>
    </location>
</feature>
<keyword evidence="4" id="KW-1185">Reference proteome</keyword>
<dbReference type="InterPro" id="IPR053245">
    <property type="entry name" value="MitoProcess-Associated"/>
</dbReference>
<dbReference type="AlphaFoldDB" id="A0A9P7XNJ9"/>
<dbReference type="SUPFAM" id="SSF50985">
    <property type="entry name" value="RCC1/BLIP-II"/>
    <property type="match status" value="1"/>
</dbReference>
<evidence type="ECO:0000313" key="4">
    <source>
        <dbReference type="Proteomes" id="UP000707451"/>
    </source>
</evidence>
<evidence type="ECO:0000256" key="2">
    <source>
        <dbReference type="SAM" id="MobiDB-lite"/>
    </source>
</evidence>
<evidence type="ECO:0000256" key="1">
    <source>
        <dbReference type="PROSITE-ProRule" id="PRU00235"/>
    </source>
</evidence>
<gene>
    <name evidence="3" type="ORF">KI688_003514</name>
</gene>
<organism evidence="3 4">
    <name type="scientific">Linnemannia hyalina</name>
    <dbReference type="NCBI Taxonomy" id="64524"/>
    <lineage>
        <taxon>Eukaryota</taxon>
        <taxon>Fungi</taxon>
        <taxon>Fungi incertae sedis</taxon>
        <taxon>Mucoromycota</taxon>
        <taxon>Mortierellomycotina</taxon>
        <taxon>Mortierellomycetes</taxon>
        <taxon>Mortierellales</taxon>
        <taxon>Mortierellaceae</taxon>
        <taxon>Linnemannia</taxon>
    </lineage>
</organism>
<comment type="caution">
    <text evidence="3">The sequence shown here is derived from an EMBL/GenBank/DDBJ whole genome shotgun (WGS) entry which is preliminary data.</text>
</comment>
<dbReference type="PROSITE" id="PS50012">
    <property type="entry name" value="RCC1_3"/>
    <property type="match status" value="1"/>
</dbReference>
<evidence type="ECO:0000313" key="3">
    <source>
        <dbReference type="EMBL" id="KAG9064326.1"/>
    </source>
</evidence>
<reference evidence="3" key="1">
    <citation type="submission" date="2021-06" db="EMBL/GenBank/DDBJ databases">
        <title>Genome Sequence of Mortierella hyaline Strain SCG-10, a Cold-Adapted, Nitrate-Reducing Fungus Isolated from Soil in Minnesota, USA.</title>
        <authorList>
            <person name="Aldossari N."/>
        </authorList>
    </citation>
    <scope>NUCLEOTIDE SEQUENCE</scope>
    <source>
        <strain evidence="3">SCG-10</strain>
    </source>
</reference>
<evidence type="ECO:0008006" key="5">
    <source>
        <dbReference type="Google" id="ProtNLM"/>
    </source>
</evidence>
<feature type="region of interest" description="Disordered" evidence="2">
    <location>
        <begin position="569"/>
        <end position="592"/>
    </location>
</feature>
<sequence>MHRIGHQTGRRLTQITAFRIPVHNHRALSSLSSTPVINYGSNVRQNVAWAVGAGVVFTGVTLVLQSPTLGLTRDMMVHNDSPNNNSEKKQQSIGSSLAVLLGLKKLPKIDQADVVLDTDLTVTSWKQQEQDALVKSPGIMLWGSNKNGLVDPTGRSPGVIQIPQRLATFQGKVLRDLKLGDDFAAAVDEDGTVYQWGTGYNQQSHQPEATLTNRDISQVTLCDTKLYGLSRDGSRIYVLPKVRPTAGPTKAAIDYQKPKGSVLRYVGLGGSVDDKHDPMTQLPLQDLLQKDEKVLSMSSGKSHMVMVTSHGRVFGSEDGLSVSLIGNADFRQSRILEVACGEVHTIARDDQGRGWAWGINGFGQLAQGVYSHSNLKLPNPTLIKDIVGTEGGVECVKVAAGGQSSYFVLKESNVFKVKSAGMGQWGQLGDGSYTHIQGSLVTIAPLSNLAEFKEQEKKMVPIGIHDLAIGSTHGFAVLDNAITKDTSSPAESTTATTVTHGRDVLSWGQNTYYQLLTGKRTNKTEPVHALPLDSDLLQAADKAVAAIALGQQKQSGSTDALSATNRLQLMPAQPRPAGLVSSSETKKKDKQEEVKDFVEVRIVAGNGVSGVYCSTTAAASV</sequence>
<dbReference type="PANTHER" id="PTHR47563:SF1">
    <property type="entry name" value="PROTEIN FMP25, MITOCHONDRIAL"/>
    <property type="match status" value="1"/>
</dbReference>
<dbReference type="InterPro" id="IPR009091">
    <property type="entry name" value="RCC1/BLIP-II"/>
</dbReference>
<dbReference type="GO" id="GO:0034551">
    <property type="term" value="P:mitochondrial respiratory chain complex III assembly"/>
    <property type="evidence" value="ECO:0007669"/>
    <property type="project" value="TreeGrafter"/>
</dbReference>
<name>A0A9P7XNJ9_9FUNG</name>
<dbReference type="EMBL" id="JAHRHY010000014">
    <property type="protein sequence ID" value="KAG9064326.1"/>
    <property type="molecule type" value="Genomic_DNA"/>
</dbReference>
<accession>A0A9P7XNJ9</accession>
<dbReference type="OrthoDB" id="10256179at2759"/>
<dbReference type="Pfam" id="PF13540">
    <property type="entry name" value="RCC1_2"/>
    <property type="match status" value="1"/>
</dbReference>
<dbReference type="Gene3D" id="2.130.10.30">
    <property type="entry name" value="Regulator of chromosome condensation 1/beta-lactamase-inhibitor protein II"/>
    <property type="match status" value="2"/>
</dbReference>